<dbReference type="InterPro" id="IPR036909">
    <property type="entry name" value="Cyt_c-like_dom_sf"/>
</dbReference>
<protein>
    <submittedName>
        <fullName evidence="1">Repeat-containing regulatory protein</fullName>
    </submittedName>
</protein>
<proteinExistence type="predicted"/>
<gene>
    <name evidence="1" type="ORF">RSSM_06741</name>
</gene>
<organism evidence="1 2">
    <name type="scientific">Rhodopirellula sallentina SM41</name>
    <dbReference type="NCBI Taxonomy" id="1263870"/>
    <lineage>
        <taxon>Bacteria</taxon>
        <taxon>Pseudomonadati</taxon>
        <taxon>Planctomycetota</taxon>
        <taxon>Planctomycetia</taxon>
        <taxon>Pirellulales</taxon>
        <taxon>Pirellulaceae</taxon>
        <taxon>Rhodopirellula</taxon>
    </lineage>
</organism>
<dbReference type="EMBL" id="ANOH01000480">
    <property type="protein sequence ID" value="EMI51804.1"/>
    <property type="molecule type" value="Genomic_DNA"/>
</dbReference>
<keyword evidence="2" id="KW-1185">Reference proteome</keyword>
<sequence>MKPSISILPSGQLLPMIGVVMCSLASMPASILAHENTQATENNAEALANEATVLVSTNAEAGASEDSAELAKNALHILRQNCHRCHGVEFKIDKMNVLDRDSLVGAVRPRADGDRDVYVIPSDAESSLLWNVIKDEHMPPKKPLADDDKQIIKRWIDAGAPWETDDSREFIDDVDVLRQIARHLFDIRKDERKFQRYLTLTHIHNNRSVTDRDMRIYRAALSKAVNSMSDQATIKPPTPIDDAKTIYNIDLRHYGWQEFGTWEAVLEQYPFGIKPQSSIEALEIYEKIEELYGSANFDGVTSIRADWFVANATRPPLYHSLTGIPEKLSTLLERVGVDVEKNFRLNTSRRAGLFESGVSGQNRLIEYHSSTNGTFWLSYDFDRNAGRGNLARFPLGPKFEDNEFDAEAFEHAGGEIIFNLPNGLHAYMLVDGEGNRIDEGPVNIVWDSLNISGSPLVVNGLSCMSCHKHGMLDFTDFVREGTAVQNPQARRKVQELFPEQSELDRARESTKQNYLQHLWRAVAGELELSPNDRDALLSFEEPISRVTQLYAKNLDLEAAACELGIEDTDLLRNQVFSGRLVELGLGPLALEGGTIKRAFWDSAETTSSVFQEAASSLRIGTPISN</sequence>
<dbReference type="AlphaFoldDB" id="M5TRY1"/>
<dbReference type="PANTHER" id="PTHR35889:SF3">
    <property type="entry name" value="F-BOX DOMAIN-CONTAINING PROTEIN"/>
    <property type="match status" value="1"/>
</dbReference>
<reference evidence="1 2" key="1">
    <citation type="journal article" date="2013" name="Mar. Genomics">
        <title>Expression of sulfatases in Rhodopirellula baltica and the diversity of sulfatases in the genus Rhodopirellula.</title>
        <authorList>
            <person name="Wegner C.E."/>
            <person name="Richter-Heitmann T."/>
            <person name="Klindworth A."/>
            <person name="Klockow C."/>
            <person name="Richter M."/>
            <person name="Achstetter T."/>
            <person name="Glockner F.O."/>
            <person name="Harder J."/>
        </authorList>
    </citation>
    <scope>NUCLEOTIDE SEQUENCE [LARGE SCALE GENOMIC DNA]</scope>
    <source>
        <strain evidence="1 2">SM41</strain>
    </source>
</reference>
<evidence type="ECO:0000313" key="1">
    <source>
        <dbReference type="EMBL" id="EMI51804.1"/>
    </source>
</evidence>
<dbReference type="GO" id="GO:0020037">
    <property type="term" value="F:heme binding"/>
    <property type="evidence" value="ECO:0007669"/>
    <property type="project" value="InterPro"/>
</dbReference>
<accession>M5TRY1</accession>
<dbReference type="PATRIC" id="fig|1263870.3.peg.7150"/>
<dbReference type="SUPFAM" id="SSF46626">
    <property type="entry name" value="Cytochrome c"/>
    <property type="match status" value="1"/>
</dbReference>
<dbReference type="OrthoDB" id="9811281at2"/>
<evidence type="ECO:0000313" key="2">
    <source>
        <dbReference type="Proteomes" id="UP000011885"/>
    </source>
</evidence>
<dbReference type="GO" id="GO:0009055">
    <property type="term" value="F:electron transfer activity"/>
    <property type="evidence" value="ECO:0007669"/>
    <property type="project" value="InterPro"/>
</dbReference>
<dbReference type="Proteomes" id="UP000011885">
    <property type="component" value="Unassembled WGS sequence"/>
</dbReference>
<dbReference type="PANTHER" id="PTHR35889">
    <property type="entry name" value="CYCLOINULO-OLIGOSACCHARIDE FRUCTANOTRANSFERASE-RELATED"/>
    <property type="match status" value="1"/>
</dbReference>
<name>M5TRY1_9BACT</name>
<comment type="caution">
    <text evidence="1">The sequence shown here is derived from an EMBL/GenBank/DDBJ whole genome shotgun (WGS) entry which is preliminary data.</text>
</comment>